<sequence>MTGFNRISIDGAEYLIALPNQETDYIQKKIVEEEQPYELPMLRDIAKRVRPDGLVLDIGANVGNHTLYLAAVVGCSVHAFEPNASLCEALNLSVEANELSKKVEVHCVGLGREPAKAHFGHTDESNLGGQSLAIGSDEGDIIDVMRLDDLIFDRPVEAMKIDVEGMEIDVLEGASELVRRDRPLLYVECLNEQDFQNIRDWLEPFDYCYWDTFNATPTHLFVRGESVTEAQRIDRLMTKLVREGYQREERIHSLRSQLDQANKKYHDAVEQVSVLKQRFHDANLKYREVSERQQSMKREVELQKTIREKDLQLVSERSDAQKKLFEERLEELQRGKALVEAQLKEVLTQHQGTQEKALDIEASSAQVMRELNERQAEIRGLRDELTVANRRYDETVQLNASLKAEIEVRRSSHQEELTAADRHAEAQRSMFETELARLGDENAELETRMQEVDEKREAAEAALRELEQTHDDADRELVELRSQLEALKAELAESHDKYRLQAQEFEQLKRSLEAEREAFHQERADQQERQRAQSALLESSVTQARTEASVAEKRLRDQLHATNLKYRKVTQQLDKVRRSRAFEAATHLKQARQSWKSAVKLPWRLLKLTRSNRSGASGKAILASEADRNEPVAPVVLSTNFAERITDIPQKKLRMACIMDDFTFQSYQPECELFALTPDAWLEELEGFRPDMLFIEAAWRGKDELWGSKVGHTSQELKGIVQWCRERKIPTAFWNKEDPVHFETFLNTARLFDLVFTTDMDCIHRYKAALGHERVYLLPFACQPKVNNPIEKYERRDAFCFAGAYYVRYPERTRDLGNFVSHLSQYRPLEIYDRNLGKDHPDYKFPDEYQSFIVGNLPFEQIDKAYKGYRYAINLNSIKQSQTMFARRVYELLASNTITISNYSRGVRLLFGDLVITSDDGAEIIRRLEQLDSDEYRLRKFRLAGLRKVMSEHTYQDRLSYVLSKVNEARAPQRLPEVLVTGHANTQAEADALLSHFNRQTYDRKRLLLAVPRSLRRRIPAGQNVTVVNASDKRGLGEIAAGSEWIAGMVAGDFYGTNYLTDLVLATRYSDALAIGKGTCFSWKRESAELQAPDAALEYKFVPQLRYRSAIVHMTRIADLSFNAFTSDLADGEIEEVGALSIDAFNYCRDGNIEGAEREAIENTVSDLADLDVGLPLADLVTRVEGIEAEVQSEDEAPVLSGAELAGFFKSPANKPYRLSVEGAGWVVSSSLPDGKHDYLYAAQDVTPEELDFNDLALFHLDVTPGLNLQMVLLFLDANKQRIAAEVRPSNRNHSVRIPEGTAFIRMGLRIYGNGDATINGLVLGARRLHPAEVVGRSKYLLLTNHYPSYSDLYRNGFVHSRVKAYKDRGVDVDVFRLRKGEALGYHEFQDVDVITGSQEALETLLKKGDYRHVLVHFLDPDMWTVLKNHIDKVKVTVWVHGAEVQPWHRREYNYTDSVALEKAKQESEKRMSFWRHVLQDMHENLSLVFVSNYFAEEVISDVGVNIDKDKYRVINNPINTNLFDYVEKDESHRKKVLSIRPFASRKYANDLTVEAIVYLKDKPWFNDMDFHIVGDGALFEETLRPLQGVENVKIERRFLSQNEIASLHKEYGIFLTPTRMDAQGVSRDEAMSSGLVPITNSVAAIPEFVDEDCGVLVPAEDARAMANGIERLFENPDLFVSLSRGAAARVRNQSAQKIVVEQELSQFIE</sequence>
<evidence type="ECO:0000259" key="4">
    <source>
        <dbReference type="Pfam" id="PF13524"/>
    </source>
</evidence>
<dbReference type="GO" id="GO:0008168">
    <property type="term" value="F:methyltransferase activity"/>
    <property type="evidence" value="ECO:0007669"/>
    <property type="project" value="UniProtKB-KW"/>
</dbReference>
<dbReference type="eggNOG" id="COG4641">
    <property type="taxonomic scope" value="Bacteria"/>
</dbReference>
<dbReference type="GO" id="GO:0032259">
    <property type="term" value="P:methylation"/>
    <property type="evidence" value="ECO:0007669"/>
    <property type="project" value="UniProtKB-KW"/>
</dbReference>
<dbReference type="STRING" id="721133.SAMN05216176_108261"/>
<keyword evidence="6" id="KW-1185">Reference proteome</keyword>
<evidence type="ECO:0000259" key="3">
    <source>
        <dbReference type="Pfam" id="PF05050"/>
    </source>
</evidence>
<proteinExistence type="predicted"/>
<dbReference type="PANTHER" id="PTHR34203">
    <property type="entry name" value="METHYLTRANSFERASE, FKBM FAMILY PROTEIN"/>
    <property type="match status" value="1"/>
</dbReference>
<name>K2PJF8_9HYPH</name>
<evidence type="ECO:0000256" key="2">
    <source>
        <dbReference type="SAM" id="MobiDB-lite"/>
    </source>
</evidence>
<keyword evidence="5" id="KW-0489">Methyltransferase</keyword>
<dbReference type="Gene3D" id="3.40.50.150">
    <property type="entry name" value="Vaccinia Virus protein VP39"/>
    <property type="match status" value="1"/>
</dbReference>
<dbReference type="PATRIC" id="fig|1231190.3.peg.3603"/>
<gene>
    <name evidence="5" type="ORF">NA8A_17428</name>
</gene>
<evidence type="ECO:0000313" key="5">
    <source>
        <dbReference type="EMBL" id="EKF41297.1"/>
    </source>
</evidence>
<dbReference type="PANTHER" id="PTHR34203:SF15">
    <property type="entry name" value="SLL1173 PROTEIN"/>
    <property type="match status" value="1"/>
</dbReference>
<feature type="coiled-coil region" evidence="1">
    <location>
        <begin position="322"/>
        <end position="391"/>
    </location>
</feature>
<dbReference type="Pfam" id="PF05050">
    <property type="entry name" value="Methyltransf_21"/>
    <property type="match status" value="1"/>
</dbReference>
<dbReference type="SUPFAM" id="SSF53756">
    <property type="entry name" value="UDP-Glycosyltransferase/glycogen phosphorylase"/>
    <property type="match status" value="1"/>
</dbReference>
<dbReference type="SUPFAM" id="SSF53335">
    <property type="entry name" value="S-adenosyl-L-methionine-dependent methyltransferases"/>
    <property type="match status" value="1"/>
</dbReference>
<keyword evidence="1" id="KW-0175">Coiled coil</keyword>
<dbReference type="InterPro" id="IPR055259">
    <property type="entry name" value="YkvP/CgeB_Glyco_trans-like"/>
</dbReference>
<comment type="caution">
    <text evidence="5">The sequence shown here is derived from an EMBL/GenBank/DDBJ whole genome shotgun (WGS) entry which is preliminary data.</text>
</comment>
<dbReference type="OrthoDB" id="7905197at2"/>
<dbReference type="InterPro" id="IPR029063">
    <property type="entry name" value="SAM-dependent_MTases_sf"/>
</dbReference>
<dbReference type="RefSeq" id="WP_009451687.1">
    <property type="nucleotide sequence ID" value="NZ_AMSI01000012.1"/>
</dbReference>
<feature type="region of interest" description="Disordered" evidence="2">
    <location>
        <begin position="518"/>
        <end position="543"/>
    </location>
</feature>
<feature type="coiled-coil region" evidence="1">
    <location>
        <begin position="251"/>
        <end position="278"/>
    </location>
</feature>
<protein>
    <submittedName>
        <fullName evidence="5">FkbM family methyltransferase</fullName>
    </submittedName>
</protein>
<dbReference type="InterPro" id="IPR052514">
    <property type="entry name" value="SAM-dependent_MTase"/>
</dbReference>
<evidence type="ECO:0000313" key="6">
    <source>
        <dbReference type="Proteomes" id="UP000007374"/>
    </source>
</evidence>
<dbReference type="eggNOG" id="COG1196">
    <property type="taxonomic scope" value="Bacteria"/>
</dbReference>
<feature type="domain" description="Methyltransferase FkbM" evidence="3">
    <location>
        <begin position="57"/>
        <end position="207"/>
    </location>
</feature>
<dbReference type="Proteomes" id="UP000007374">
    <property type="component" value="Unassembled WGS sequence"/>
</dbReference>
<dbReference type="eggNOG" id="COG0438">
    <property type="taxonomic scope" value="Bacteria"/>
</dbReference>
<dbReference type="EMBL" id="AMSI01000012">
    <property type="protein sequence ID" value="EKF41297.1"/>
    <property type="molecule type" value="Genomic_DNA"/>
</dbReference>
<organism evidence="5 6">
    <name type="scientific">Nitratireductor indicus C115</name>
    <dbReference type="NCBI Taxonomy" id="1231190"/>
    <lineage>
        <taxon>Bacteria</taxon>
        <taxon>Pseudomonadati</taxon>
        <taxon>Pseudomonadota</taxon>
        <taxon>Alphaproteobacteria</taxon>
        <taxon>Hyphomicrobiales</taxon>
        <taxon>Phyllobacteriaceae</taxon>
        <taxon>Nitratireductor</taxon>
    </lineage>
</organism>
<dbReference type="Pfam" id="PF13524">
    <property type="entry name" value="Glyco_trans_1_2"/>
    <property type="match status" value="1"/>
</dbReference>
<evidence type="ECO:0000256" key="1">
    <source>
        <dbReference type="SAM" id="Coils"/>
    </source>
</evidence>
<dbReference type="Pfam" id="PF13692">
    <property type="entry name" value="Glyco_trans_1_4"/>
    <property type="match status" value="1"/>
</dbReference>
<dbReference type="InterPro" id="IPR006342">
    <property type="entry name" value="FkbM_mtfrase"/>
</dbReference>
<dbReference type="CDD" id="cd03801">
    <property type="entry name" value="GT4_PimA-like"/>
    <property type="match status" value="1"/>
</dbReference>
<dbReference type="CDD" id="cd02440">
    <property type="entry name" value="AdoMet_MTases"/>
    <property type="match status" value="1"/>
</dbReference>
<feature type="domain" description="Spore protein YkvP/CgeB glycosyl transferase-like" evidence="4">
    <location>
        <begin position="852"/>
        <end position="963"/>
    </location>
</feature>
<dbReference type="NCBIfam" id="TIGR01444">
    <property type="entry name" value="fkbM_fam"/>
    <property type="match status" value="1"/>
</dbReference>
<feature type="compositionally biased region" description="Basic and acidic residues" evidence="2">
    <location>
        <begin position="518"/>
        <end position="531"/>
    </location>
</feature>
<keyword evidence="5" id="KW-0808">Transferase</keyword>
<reference evidence="5 6" key="1">
    <citation type="journal article" date="2012" name="J. Bacteriol.">
        <title>Genome Sequence of Nitratireductor indicus Type Strain C115.</title>
        <authorList>
            <person name="Lai Q."/>
            <person name="Li G."/>
            <person name="Yu Z."/>
            <person name="Shao Z."/>
        </authorList>
    </citation>
    <scope>NUCLEOTIDE SEQUENCE [LARGE SCALE GENOMIC DNA]</scope>
    <source>
        <strain evidence="5 6">C115</strain>
    </source>
</reference>
<dbReference type="Gene3D" id="3.40.50.2000">
    <property type="entry name" value="Glycogen Phosphorylase B"/>
    <property type="match status" value="2"/>
</dbReference>
<accession>K2PJF8</accession>